<dbReference type="Gene3D" id="3.10.20.90">
    <property type="entry name" value="Phosphatidylinositol 3-kinase Catalytic Subunit, Chain A, domain 1"/>
    <property type="match status" value="1"/>
</dbReference>
<protein>
    <submittedName>
        <fullName evidence="3">Ubiquitin domain-containing protein 1</fullName>
    </submittedName>
</protein>
<reference evidence="3 4" key="1">
    <citation type="submission" date="2024-01" db="EMBL/GenBank/DDBJ databases">
        <title>Complete genome of Cladobotryum mycophilum ATHUM6906.</title>
        <authorList>
            <person name="Christinaki A.C."/>
            <person name="Myridakis A.I."/>
            <person name="Kouvelis V.N."/>
        </authorList>
    </citation>
    <scope>NUCLEOTIDE SEQUENCE [LARGE SCALE GENOMIC DNA]</scope>
    <source>
        <strain evidence="3 4">ATHUM6906</strain>
    </source>
</reference>
<comment type="caution">
    <text evidence="3">The sequence shown here is derived from an EMBL/GenBank/DDBJ whole genome shotgun (WGS) entry which is preliminary data.</text>
</comment>
<gene>
    <name evidence="3" type="ORF">PT974_01958</name>
</gene>
<proteinExistence type="predicted"/>
<sequence>MGCCFSRPTGPNSPYPGGAPDASSRAINPLPATPTVEDTQPGRRRRRDQDPLGQHLNRPLRRHVWTSTRRQWTRRELVKERAEFFDTRVTGRPEIWQTLHAALRALWEPVSGDSQDESSGLATAQSIIDAAEISLPTGDLVNGAYDPLGNLYPLPEWIVADPDNIINDEDGKRDLSLAGEDTAGEDDDDADLEDAERRREEKGKGILEERETITLRARLSDTGKDILITIHKSDKVKSIVKKIAEKASASNKNIRIAYMGKMLRENASLETQGWQTGHVVNAMIFGR</sequence>
<dbReference type="InterPro" id="IPR038169">
    <property type="entry name" value="DC-UbP/UBTD2_N_sf"/>
</dbReference>
<dbReference type="InterPro" id="IPR000626">
    <property type="entry name" value="Ubiquitin-like_dom"/>
</dbReference>
<dbReference type="InterPro" id="IPR032752">
    <property type="entry name" value="DC-UbP/UBTD2_N"/>
</dbReference>
<keyword evidence="4" id="KW-1185">Reference proteome</keyword>
<feature type="compositionally biased region" description="Acidic residues" evidence="1">
    <location>
        <begin position="182"/>
        <end position="194"/>
    </location>
</feature>
<feature type="domain" description="Ubiquitin-like" evidence="2">
    <location>
        <begin position="211"/>
        <end position="287"/>
    </location>
</feature>
<name>A0ABR0SY08_9HYPO</name>
<feature type="region of interest" description="Disordered" evidence="1">
    <location>
        <begin position="169"/>
        <end position="203"/>
    </location>
</feature>
<dbReference type="SUPFAM" id="SSF54236">
    <property type="entry name" value="Ubiquitin-like"/>
    <property type="match status" value="1"/>
</dbReference>
<dbReference type="PROSITE" id="PS50053">
    <property type="entry name" value="UBIQUITIN_2"/>
    <property type="match status" value="1"/>
</dbReference>
<dbReference type="EMBL" id="JAVFKD010000002">
    <property type="protein sequence ID" value="KAK5996621.1"/>
    <property type="molecule type" value="Genomic_DNA"/>
</dbReference>
<dbReference type="InterPro" id="IPR029071">
    <property type="entry name" value="Ubiquitin-like_domsf"/>
</dbReference>
<evidence type="ECO:0000256" key="1">
    <source>
        <dbReference type="SAM" id="MobiDB-lite"/>
    </source>
</evidence>
<dbReference type="Pfam" id="PF00240">
    <property type="entry name" value="ubiquitin"/>
    <property type="match status" value="1"/>
</dbReference>
<accession>A0ABR0SY08</accession>
<organism evidence="3 4">
    <name type="scientific">Cladobotryum mycophilum</name>
    <dbReference type="NCBI Taxonomy" id="491253"/>
    <lineage>
        <taxon>Eukaryota</taxon>
        <taxon>Fungi</taxon>
        <taxon>Dikarya</taxon>
        <taxon>Ascomycota</taxon>
        <taxon>Pezizomycotina</taxon>
        <taxon>Sordariomycetes</taxon>
        <taxon>Hypocreomycetidae</taxon>
        <taxon>Hypocreales</taxon>
        <taxon>Hypocreaceae</taxon>
        <taxon>Cladobotryum</taxon>
    </lineage>
</organism>
<dbReference type="Gene3D" id="1.20.225.20">
    <property type="entry name" value="Ub domain-containing protein, DC-UbP/UBTD2, N-terminal domain"/>
    <property type="match status" value="1"/>
</dbReference>
<dbReference type="Proteomes" id="UP001338125">
    <property type="component" value="Unassembled WGS sequence"/>
</dbReference>
<dbReference type="InterPro" id="IPR039869">
    <property type="entry name" value="UBTD1/2"/>
</dbReference>
<evidence type="ECO:0000313" key="3">
    <source>
        <dbReference type="EMBL" id="KAK5996621.1"/>
    </source>
</evidence>
<evidence type="ECO:0000259" key="2">
    <source>
        <dbReference type="PROSITE" id="PS50053"/>
    </source>
</evidence>
<dbReference type="SMART" id="SM00213">
    <property type="entry name" value="UBQ"/>
    <property type="match status" value="1"/>
</dbReference>
<dbReference type="Pfam" id="PF16455">
    <property type="entry name" value="UBD"/>
    <property type="match status" value="1"/>
</dbReference>
<dbReference type="PANTHER" id="PTHR13609">
    <property type="entry name" value="UBIQUITIN DOMAIN CONTAINING 1 PROTEIN-RELATED"/>
    <property type="match status" value="1"/>
</dbReference>
<evidence type="ECO:0000313" key="4">
    <source>
        <dbReference type="Proteomes" id="UP001338125"/>
    </source>
</evidence>
<feature type="region of interest" description="Disordered" evidence="1">
    <location>
        <begin position="1"/>
        <end position="60"/>
    </location>
</feature>